<proteinExistence type="predicted"/>
<dbReference type="GO" id="GO:0016746">
    <property type="term" value="F:acyltransferase activity"/>
    <property type="evidence" value="ECO:0007669"/>
    <property type="project" value="UniProtKB-KW"/>
</dbReference>
<dbReference type="Proteomes" id="UP001165653">
    <property type="component" value="Unassembled WGS sequence"/>
</dbReference>
<dbReference type="PANTHER" id="PTHR30606">
    <property type="entry name" value="LIPID A BIOSYNTHESIS LAUROYL ACYLTRANSFERASE"/>
    <property type="match status" value="1"/>
</dbReference>
<keyword evidence="2" id="KW-1003">Cell membrane</keyword>
<organism evidence="7 8">
    <name type="scientific">Luteolibacter rhizosphaerae</name>
    <dbReference type="NCBI Taxonomy" id="2989719"/>
    <lineage>
        <taxon>Bacteria</taxon>
        <taxon>Pseudomonadati</taxon>
        <taxon>Verrucomicrobiota</taxon>
        <taxon>Verrucomicrobiia</taxon>
        <taxon>Verrucomicrobiales</taxon>
        <taxon>Verrucomicrobiaceae</taxon>
        <taxon>Luteolibacter</taxon>
    </lineage>
</organism>
<evidence type="ECO:0000256" key="2">
    <source>
        <dbReference type="ARBA" id="ARBA00022475"/>
    </source>
</evidence>
<evidence type="ECO:0000256" key="1">
    <source>
        <dbReference type="ARBA" id="ARBA00004533"/>
    </source>
</evidence>
<dbReference type="Pfam" id="PF03279">
    <property type="entry name" value="Lip_A_acyltrans"/>
    <property type="match status" value="1"/>
</dbReference>
<gene>
    <name evidence="7" type="ORF">OJ996_15745</name>
</gene>
<protein>
    <submittedName>
        <fullName evidence="7">Lysophospholipid acyltransferase family protein</fullName>
    </submittedName>
</protein>
<reference evidence="7" key="1">
    <citation type="submission" date="2022-10" db="EMBL/GenBank/DDBJ databases">
        <title>Luteolibacter sp. GHJ8, whole genome shotgun sequencing project.</title>
        <authorList>
            <person name="Zhao G."/>
            <person name="Shen L."/>
        </authorList>
    </citation>
    <scope>NUCLEOTIDE SEQUENCE</scope>
    <source>
        <strain evidence="7">GHJ8</strain>
    </source>
</reference>
<comment type="subcellular location">
    <subcellularLocation>
        <location evidence="1">Cell inner membrane</location>
    </subcellularLocation>
</comment>
<keyword evidence="4" id="KW-0808">Transferase</keyword>
<keyword evidence="8" id="KW-1185">Reference proteome</keyword>
<name>A0ABT3G5C6_9BACT</name>
<dbReference type="PANTHER" id="PTHR30606:SF10">
    <property type="entry name" value="PHOSPHATIDYLINOSITOL MANNOSIDE ACYLTRANSFERASE"/>
    <property type="match status" value="1"/>
</dbReference>
<sequence length="313" mass="35769">MADEEKKQSRWRRISVFGDLPTRLLMHGLKSAPWFLEPVLIPPWTLLFFIVAGEQRRAVIGNLRALFPQWSYLCALAGAFRVFLNFASTYVDALRCETGTGDVDWVIDGLEHFEDLRSRQEGCLILTAHMGNYDMAAPLFSSKFGRTVHAVRAPEREPEMQAIREAEQKEKERLNPYFKTCFNTGGDMLGVELARFLNQGDVVAVQGDRVIFEVSPMEAEVEPGLHMRLPRGPLYLARITGAATFPLFIIREGWRRYRIQVHPPLDLPPRVRGRGEDPATPVWAGAILETVRGHWQQWFVFEPVLRRDERGPA</sequence>
<accession>A0ABT3G5C6</accession>
<keyword evidence="5" id="KW-0472">Membrane</keyword>
<keyword evidence="3" id="KW-0997">Cell inner membrane</keyword>
<dbReference type="CDD" id="cd07984">
    <property type="entry name" value="LPLAT_LABLAT-like"/>
    <property type="match status" value="1"/>
</dbReference>
<evidence type="ECO:0000256" key="4">
    <source>
        <dbReference type="ARBA" id="ARBA00022679"/>
    </source>
</evidence>
<evidence type="ECO:0000256" key="6">
    <source>
        <dbReference type="ARBA" id="ARBA00023315"/>
    </source>
</evidence>
<comment type="caution">
    <text evidence="7">The sequence shown here is derived from an EMBL/GenBank/DDBJ whole genome shotgun (WGS) entry which is preliminary data.</text>
</comment>
<dbReference type="InterPro" id="IPR004960">
    <property type="entry name" value="LipA_acyltrans"/>
</dbReference>
<keyword evidence="6 7" id="KW-0012">Acyltransferase</keyword>
<evidence type="ECO:0000313" key="8">
    <source>
        <dbReference type="Proteomes" id="UP001165653"/>
    </source>
</evidence>
<evidence type="ECO:0000256" key="5">
    <source>
        <dbReference type="ARBA" id="ARBA00023136"/>
    </source>
</evidence>
<evidence type="ECO:0000256" key="3">
    <source>
        <dbReference type="ARBA" id="ARBA00022519"/>
    </source>
</evidence>
<dbReference type="RefSeq" id="WP_264514583.1">
    <property type="nucleotide sequence ID" value="NZ_JAPDDR010000008.1"/>
</dbReference>
<dbReference type="EMBL" id="JAPDDR010000008">
    <property type="protein sequence ID" value="MCW1915040.1"/>
    <property type="molecule type" value="Genomic_DNA"/>
</dbReference>
<evidence type="ECO:0000313" key="7">
    <source>
        <dbReference type="EMBL" id="MCW1915040.1"/>
    </source>
</evidence>